<keyword evidence="2" id="KW-1185">Reference proteome</keyword>
<dbReference type="EMBL" id="CP101509">
    <property type="protein sequence ID" value="UTV29370.1"/>
    <property type="molecule type" value="Genomic_DNA"/>
</dbReference>
<dbReference type="Gene3D" id="1.25.40.10">
    <property type="entry name" value="Tetratricopeptide repeat domain"/>
    <property type="match status" value="1"/>
</dbReference>
<dbReference type="InterPro" id="IPR006597">
    <property type="entry name" value="Sel1-like"/>
</dbReference>
<proteinExistence type="predicted"/>
<reference evidence="1" key="1">
    <citation type="submission" date="2022-07" db="EMBL/GenBank/DDBJ databases">
        <title>Genome sequencing of Photobacterium atrarenae GJH2-4.</title>
        <authorList>
            <person name="Park S.-J."/>
        </authorList>
    </citation>
    <scope>NUCLEOTIDE SEQUENCE</scope>
    <source>
        <strain evidence="1">GJH2-4</strain>
    </source>
</reference>
<evidence type="ECO:0000313" key="1">
    <source>
        <dbReference type="EMBL" id="UTV29370.1"/>
    </source>
</evidence>
<dbReference type="InterPro" id="IPR011990">
    <property type="entry name" value="TPR-like_helical_dom_sf"/>
</dbReference>
<dbReference type="SMART" id="SM00671">
    <property type="entry name" value="SEL1"/>
    <property type="match status" value="2"/>
</dbReference>
<accession>A0ABY5GJT0</accession>
<name>A0ABY5GJT0_9GAMM</name>
<gene>
    <name evidence="1" type="ORF">NNL38_20305</name>
</gene>
<evidence type="ECO:0000313" key="2">
    <source>
        <dbReference type="Proteomes" id="UP001057998"/>
    </source>
</evidence>
<dbReference type="Proteomes" id="UP001057998">
    <property type="component" value="Chromosome 2"/>
</dbReference>
<sequence length="151" mass="16999">MNNNTPQLSIEEIEQQLSAGSLSEQQQSELKKAASENSDIAEFMYQFYLNSKDYRNAIYYLELADTFGDSYAQLCLASLYQQGKHCNQDLVRAQGLFEKSAQNGDAEAQFEIGSLLLLSAKNEDDIEQGTYWLNESFLNGNDDSKILLEAV</sequence>
<protein>
    <submittedName>
        <fullName evidence="1">Sel1 repeat family protein</fullName>
    </submittedName>
</protein>
<dbReference type="SUPFAM" id="SSF81901">
    <property type="entry name" value="HCP-like"/>
    <property type="match status" value="1"/>
</dbReference>
<dbReference type="RefSeq" id="WP_255390688.1">
    <property type="nucleotide sequence ID" value="NZ_CP101509.1"/>
</dbReference>
<organism evidence="1 2">
    <name type="scientific">Photobacterium atrarenae</name>
    <dbReference type="NCBI Taxonomy" id="865757"/>
    <lineage>
        <taxon>Bacteria</taxon>
        <taxon>Pseudomonadati</taxon>
        <taxon>Pseudomonadota</taxon>
        <taxon>Gammaproteobacteria</taxon>
        <taxon>Vibrionales</taxon>
        <taxon>Vibrionaceae</taxon>
        <taxon>Photobacterium</taxon>
    </lineage>
</organism>